<protein>
    <submittedName>
        <fullName evidence="1">Uncharacterized protein</fullName>
    </submittedName>
</protein>
<name>A8BAY9_GIAIC</name>
<dbReference type="KEGG" id="gla:GL50803_0010804"/>
<dbReference type="GeneID" id="5701082"/>
<accession>A8BAY9</accession>
<evidence type="ECO:0000313" key="2">
    <source>
        <dbReference type="Proteomes" id="UP000001548"/>
    </source>
</evidence>
<dbReference type="Proteomes" id="UP000001548">
    <property type="component" value="Unassembled WGS sequence"/>
</dbReference>
<dbReference type="AlphaFoldDB" id="A8BAY9"/>
<sequence>MSASQGSRWKHKAAILLYSSFGAVLGVALCIGFIPYKDFEIAKEKAVPDQTRHGKQWSASAPLGSLQDIIEDIEDRYDVNLPAILGIASMLGVFLLFLFALILISIIKCALACKCAANNKHLRSQRFEVAYRILLGLGLPVYIPAYLMHVWTVSFLLSPGSLRNVLWGVGCYMGIHALVLGLTAAFVMIIGPPILYSGRPSLIAILYILSAAIAGSVLFALIIIDGIRINVPYSDLLSICYVHVPTILVAHTLLYVFTVTNQEGCRLTCQSRRPNLKKSEEKDANAEEVNELLEGSQSNENVF</sequence>
<dbReference type="EMBL" id="AACB03000004">
    <property type="protein sequence ID" value="KAE8302107.1"/>
    <property type="molecule type" value="Genomic_DNA"/>
</dbReference>
<gene>
    <name evidence="1" type="ORF">GL50803_0010804</name>
</gene>
<comment type="caution">
    <text evidence="1">The sequence shown here is derived from an EMBL/GenBank/DDBJ whole genome shotgun (WGS) entry which is preliminary data.</text>
</comment>
<dbReference type="VEuPathDB" id="GiardiaDB:GL50803_10804"/>
<dbReference type="HOGENOM" id="CLU_919642_0_0_1"/>
<reference evidence="1 2" key="1">
    <citation type="journal article" date="2007" name="Science">
        <title>Genomic minimalism in the early diverging intestinal parasite Giardia lamblia.</title>
        <authorList>
            <person name="Morrison H.G."/>
            <person name="McArthur A.G."/>
            <person name="Gillin F.D."/>
            <person name="Aley S.B."/>
            <person name="Adam R.D."/>
            <person name="Olsen G.J."/>
            <person name="Best A.A."/>
            <person name="Cande W.Z."/>
            <person name="Chen F."/>
            <person name="Cipriano M.J."/>
            <person name="Davids B.J."/>
            <person name="Dawson S.C."/>
            <person name="Elmendorf H.G."/>
            <person name="Hehl A.B."/>
            <person name="Holder M.E."/>
            <person name="Huse S.M."/>
            <person name="Kim U.U."/>
            <person name="Lasek-Nesselquist E."/>
            <person name="Manning G."/>
            <person name="Nigam A."/>
            <person name="Nixon J.E."/>
            <person name="Palm D."/>
            <person name="Passamaneck N.E."/>
            <person name="Prabhu A."/>
            <person name="Reich C.I."/>
            <person name="Reiner D.S."/>
            <person name="Samuelson J."/>
            <person name="Svard S.G."/>
            <person name="Sogin M.L."/>
        </authorList>
    </citation>
    <scope>NUCLEOTIDE SEQUENCE [LARGE SCALE GENOMIC DNA]</scope>
    <source>
        <strain evidence="1 2">WB C6</strain>
    </source>
</reference>
<dbReference type="OMA" id="LSICYVH"/>
<keyword evidence="2" id="KW-1185">Reference proteome</keyword>
<evidence type="ECO:0000313" key="1">
    <source>
        <dbReference type="EMBL" id="KAE8302107.1"/>
    </source>
</evidence>
<proteinExistence type="predicted"/>
<organism evidence="1 2">
    <name type="scientific">Giardia intestinalis (strain ATCC 50803 / WB clone C6)</name>
    <name type="common">Giardia lamblia</name>
    <dbReference type="NCBI Taxonomy" id="184922"/>
    <lineage>
        <taxon>Eukaryota</taxon>
        <taxon>Metamonada</taxon>
        <taxon>Diplomonadida</taxon>
        <taxon>Hexamitidae</taxon>
        <taxon>Giardiinae</taxon>
        <taxon>Giardia</taxon>
    </lineage>
</organism>
<dbReference type="RefSeq" id="XP_001708173.1">
    <property type="nucleotide sequence ID" value="XM_001708121.1"/>
</dbReference>